<reference evidence="12" key="1">
    <citation type="submission" date="2015-10" db="EMBL/GenBank/DDBJ databases">
        <authorList>
            <person name="Gilbert D.G."/>
        </authorList>
    </citation>
    <scope>NUCLEOTIDE SEQUENCE</scope>
</reference>
<dbReference type="AlphaFoldDB" id="A0A160V859"/>
<evidence type="ECO:0000256" key="6">
    <source>
        <dbReference type="ARBA" id="ARBA00022840"/>
    </source>
</evidence>
<evidence type="ECO:0000256" key="9">
    <source>
        <dbReference type="ARBA" id="ARBA00041598"/>
    </source>
</evidence>
<dbReference type="InterPro" id="IPR014729">
    <property type="entry name" value="Rossmann-like_a/b/a_fold"/>
</dbReference>
<dbReference type="PANTHER" id="PTHR43509">
    <property type="match status" value="1"/>
</dbReference>
<evidence type="ECO:0000256" key="4">
    <source>
        <dbReference type="ARBA" id="ARBA00022695"/>
    </source>
</evidence>
<dbReference type="NCBIfam" id="TIGR00339">
    <property type="entry name" value="sopT"/>
    <property type="match status" value="1"/>
</dbReference>
<dbReference type="GO" id="GO:0004781">
    <property type="term" value="F:sulfate adenylyltransferase (ATP) activity"/>
    <property type="evidence" value="ECO:0007669"/>
    <property type="project" value="UniProtKB-EC"/>
</dbReference>
<sequence length="422" mass="46742">MAIDNTLSPHGGELIERIASPKDAPHLAAGLTRIAVRDSIAREVINLCYGFFSPLDGFMVSSQVDSVVKNMTLTNGLVWSIPIVFDVSSQAIAEVGVKQGDSVLLTYQDQALAVLDVAEIFSYDQETMARHVYGTADQDHPGVMRTLGLEDTFLGGPVTLVNSPIINPPFAPFWKTPRELRQRFSELGWSTAVAHQTRNVPHVGHEWMMKGALLSSEADGILVSAVIGEKKPGDYIDEAIVLAHRRLREAGFFLPHIHETSTLMWDMRYAGPREAVFHAIVRKNLGCSHHMFGRDHAGVGNYYDTYAAHEVFQNLPDLGIRSVLTLEWWYCPVCQSVAYEGHCGHRDQKEDLAGTVIRRIIDGGQEPAPTTLRSEILEIVRECADKYNSGSAFVTPEYLENRAPVFSLPTLDCCTCTEHRPG</sequence>
<feature type="domain" description="ATP-sulfurylase PUA-like" evidence="11">
    <location>
        <begin position="8"/>
        <end position="162"/>
    </location>
</feature>
<keyword evidence="3 12" id="KW-0808">Transferase</keyword>
<organism evidence="12">
    <name type="scientific">hydrothermal vent metagenome</name>
    <dbReference type="NCBI Taxonomy" id="652676"/>
    <lineage>
        <taxon>unclassified sequences</taxon>
        <taxon>metagenomes</taxon>
        <taxon>ecological metagenomes</taxon>
    </lineage>
</organism>
<dbReference type="GO" id="GO:0000103">
    <property type="term" value="P:sulfate assimilation"/>
    <property type="evidence" value="ECO:0007669"/>
    <property type="project" value="InterPro"/>
</dbReference>
<gene>
    <name evidence="12" type="ORF">MGWOODY_Clf1137</name>
</gene>
<dbReference type="EC" id="2.7.7.4" evidence="2"/>
<keyword evidence="5" id="KW-0547">Nucleotide-binding</keyword>
<proteinExistence type="inferred from homology"/>
<keyword evidence="6" id="KW-0067">ATP-binding</keyword>
<evidence type="ECO:0000256" key="3">
    <source>
        <dbReference type="ARBA" id="ARBA00022679"/>
    </source>
</evidence>
<accession>A0A160V859</accession>
<dbReference type="CDD" id="cd00517">
    <property type="entry name" value="ATPS"/>
    <property type="match status" value="1"/>
</dbReference>
<dbReference type="Gene3D" id="3.10.400.10">
    <property type="entry name" value="Sulfate adenylyltransferase"/>
    <property type="match status" value="1"/>
</dbReference>
<dbReference type="NCBIfam" id="NF003166">
    <property type="entry name" value="PRK04149.1"/>
    <property type="match status" value="1"/>
</dbReference>
<dbReference type="Pfam" id="PF14306">
    <property type="entry name" value="PUA_2"/>
    <property type="match status" value="1"/>
</dbReference>
<comment type="similarity">
    <text evidence="8">Belongs to the sulfate adenylyltransferase family.</text>
</comment>
<evidence type="ECO:0000256" key="1">
    <source>
        <dbReference type="ARBA" id="ARBA00005048"/>
    </source>
</evidence>
<comment type="pathway">
    <text evidence="1">Sulfur metabolism; hydrogen sulfide biosynthesis; sulfite from sulfate: step 1/3.</text>
</comment>
<evidence type="ECO:0000256" key="8">
    <source>
        <dbReference type="ARBA" id="ARBA00037980"/>
    </source>
</evidence>
<name>A0A160V859_9ZZZZ</name>
<evidence type="ECO:0000313" key="12">
    <source>
        <dbReference type="EMBL" id="CUV02116.1"/>
    </source>
</evidence>
<protein>
    <recommendedName>
        <fullName evidence="2">sulfate adenylyltransferase</fullName>
        <ecNumber evidence="2">2.7.7.4</ecNumber>
    </recommendedName>
    <alternativeName>
        <fullName evidence="9">ATP-sulfurylase</fullName>
    </alternativeName>
    <alternativeName>
        <fullName evidence="7">Sulfate adenylate transferase</fullName>
    </alternativeName>
</protein>
<dbReference type="PANTHER" id="PTHR43509:SF1">
    <property type="entry name" value="SULFATE ADENYLYLTRANSFERASE"/>
    <property type="match status" value="1"/>
</dbReference>
<keyword evidence="4 12" id="KW-0548">Nucleotidyltransferase</keyword>
<feature type="domain" description="Sulphate adenylyltransferase catalytic" evidence="10">
    <location>
        <begin position="173"/>
        <end position="382"/>
    </location>
</feature>
<dbReference type="SUPFAM" id="SSF52374">
    <property type="entry name" value="Nucleotidylyl transferase"/>
    <property type="match status" value="1"/>
</dbReference>
<dbReference type="Pfam" id="PF01747">
    <property type="entry name" value="ATP-sulfurylase"/>
    <property type="match status" value="1"/>
</dbReference>
<dbReference type="SUPFAM" id="SSF88697">
    <property type="entry name" value="PUA domain-like"/>
    <property type="match status" value="1"/>
</dbReference>
<dbReference type="GO" id="GO:0005524">
    <property type="term" value="F:ATP binding"/>
    <property type="evidence" value="ECO:0007669"/>
    <property type="project" value="UniProtKB-KW"/>
</dbReference>
<evidence type="ECO:0000259" key="11">
    <source>
        <dbReference type="Pfam" id="PF14306"/>
    </source>
</evidence>
<evidence type="ECO:0000256" key="5">
    <source>
        <dbReference type="ARBA" id="ARBA00022741"/>
    </source>
</evidence>
<dbReference type="InterPro" id="IPR025980">
    <property type="entry name" value="ATP-Sase_PUA-like_dom"/>
</dbReference>
<evidence type="ECO:0000256" key="7">
    <source>
        <dbReference type="ARBA" id="ARBA00031812"/>
    </source>
</evidence>
<dbReference type="Gene3D" id="3.40.50.620">
    <property type="entry name" value="HUPs"/>
    <property type="match status" value="1"/>
</dbReference>
<evidence type="ECO:0000256" key="2">
    <source>
        <dbReference type="ARBA" id="ARBA00012391"/>
    </source>
</evidence>
<evidence type="ECO:0000259" key="10">
    <source>
        <dbReference type="Pfam" id="PF01747"/>
    </source>
</evidence>
<dbReference type="InterPro" id="IPR002650">
    <property type="entry name" value="Sulphate_adenylyltransferase"/>
</dbReference>
<dbReference type="EMBL" id="FAXA01000191">
    <property type="protein sequence ID" value="CUV02116.1"/>
    <property type="molecule type" value="Genomic_DNA"/>
</dbReference>
<dbReference type="InterPro" id="IPR015947">
    <property type="entry name" value="PUA-like_sf"/>
</dbReference>
<dbReference type="InterPro" id="IPR024951">
    <property type="entry name" value="Sulfurylase_cat_dom"/>
</dbReference>